<protein>
    <recommendedName>
        <fullName evidence="9">1-deoxy-D-xylulose 5-phosphate reductoisomerase</fullName>
        <shortName evidence="9">DXP reductoisomerase</shortName>
        <ecNumber evidence="9">1.1.1.267</ecNumber>
    </recommendedName>
    <alternativeName>
        <fullName evidence="9">1-deoxyxylulose-5-phosphate reductoisomerase</fullName>
    </alternativeName>
    <alternativeName>
        <fullName evidence="9">2-C-methyl-D-erythritol 4-phosphate synthase</fullName>
    </alternativeName>
</protein>
<evidence type="ECO:0000256" key="3">
    <source>
        <dbReference type="ARBA" id="ARBA00022723"/>
    </source>
</evidence>
<keyword evidence="7 9" id="KW-0414">Isoprene biosynthesis</keyword>
<feature type="binding site" evidence="9">
    <location>
        <position position="11"/>
    </location>
    <ligand>
        <name>NADPH</name>
        <dbReference type="ChEBI" id="CHEBI:57783"/>
    </ligand>
</feature>
<dbReference type="SUPFAM" id="SSF55347">
    <property type="entry name" value="Glyceraldehyde-3-phosphate dehydrogenase-like, C-terminal domain"/>
    <property type="match status" value="1"/>
</dbReference>
<dbReference type="GO" id="GO:0051484">
    <property type="term" value="P:isopentenyl diphosphate biosynthetic process, methylerythritol 4-phosphate pathway involved in terpenoid biosynthetic process"/>
    <property type="evidence" value="ECO:0007669"/>
    <property type="project" value="TreeGrafter"/>
</dbReference>
<feature type="binding site" evidence="9">
    <location>
        <position position="13"/>
    </location>
    <ligand>
        <name>NADPH</name>
        <dbReference type="ChEBI" id="CHEBI:57783"/>
    </ligand>
</feature>
<dbReference type="GO" id="GO:0070402">
    <property type="term" value="F:NADPH binding"/>
    <property type="evidence" value="ECO:0007669"/>
    <property type="project" value="InterPro"/>
</dbReference>
<feature type="binding site" evidence="9">
    <location>
        <position position="127"/>
    </location>
    <ligand>
        <name>1-deoxy-D-xylulose 5-phosphate</name>
        <dbReference type="ChEBI" id="CHEBI:57792"/>
    </ligand>
</feature>
<dbReference type="InterPro" id="IPR013644">
    <property type="entry name" value="DXP_reductoisomerase_C"/>
</dbReference>
<dbReference type="InterPro" id="IPR026877">
    <property type="entry name" value="DXPR_C"/>
</dbReference>
<keyword evidence="3 9" id="KW-0479">Metal-binding</keyword>
<feature type="binding site" evidence="9">
    <location>
        <position position="218"/>
    </location>
    <ligand>
        <name>NADPH</name>
        <dbReference type="ChEBI" id="CHEBI:57783"/>
    </ligand>
</feature>
<keyword evidence="6 9" id="KW-0464">Manganese</keyword>
<feature type="binding site" evidence="9">
    <location>
        <position position="189"/>
    </location>
    <ligand>
        <name>1-deoxy-D-xylulose 5-phosphate</name>
        <dbReference type="ChEBI" id="CHEBI:57792"/>
    </ligand>
</feature>
<feature type="domain" description="1-deoxy-D-xylulose 5-phosphate reductoisomerase C-terminal" evidence="11">
    <location>
        <begin position="147"/>
        <end position="242"/>
    </location>
</feature>
<feature type="binding site" evidence="9">
    <location>
        <position position="234"/>
    </location>
    <ligand>
        <name>1-deoxy-D-xylulose 5-phosphate</name>
        <dbReference type="ChEBI" id="CHEBI:57792"/>
    </ligand>
</feature>
<evidence type="ECO:0000256" key="8">
    <source>
        <dbReference type="ARBA" id="ARBA00048543"/>
    </source>
</evidence>
<feature type="domain" description="DXP reductoisomerase C-terminal" evidence="12">
    <location>
        <begin position="275"/>
        <end position="390"/>
    </location>
</feature>
<dbReference type="SUPFAM" id="SSF51735">
    <property type="entry name" value="NAD(P)-binding Rossmann-fold domains"/>
    <property type="match status" value="1"/>
</dbReference>
<dbReference type="Gene3D" id="3.40.50.720">
    <property type="entry name" value="NAD(P)-binding Rossmann-like Domain"/>
    <property type="match status" value="1"/>
</dbReference>
<feature type="binding site" evidence="9">
    <location>
        <position position="12"/>
    </location>
    <ligand>
        <name>NADPH</name>
        <dbReference type="ChEBI" id="CHEBI:57783"/>
    </ligand>
</feature>
<dbReference type="EMBL" id="AGWN01000005">
    <property type="protein sequence ID" value="EPD29374.1"/>
    <property type="molecule type" value="Genomic_DNA"/>
</dbReference>
<evidence type="ECO:0000256" key="6">
    <source>
        <dbReference type="ARBA" id="ARBA00023211"/>
    </source>
</evidence>
<dbReference type="NCBIfam" id="TIGR00243">
    <property type="entry name" value="Dxr"/>
    <property type="match status" value="1"/>
</dbReference>
<evidence type="ECO:0000259" key="11">
    <source>
        <dbReference type="Pfam" id="PF08436"/>
    </source>
</evidence>
<evidence type="ECO:0000256" key="1">
    <source>
        <dbReference type="ARBA" id="ARBA00005094"/>
    </source>
</evidence>
<sequence>MSCRLSLLGSTGSIGTQALDVVRANPTIVRVEALAAGGSNVDLLLEQAQEFQPRVIAVASGNEAAIASEMRERGIEAELWVGADAIVSAAGMLDDDGIVLNGVTGGVGLQPTLAALRSGARLALANKESLVVGAPLVRAAMRRPGQILPVDSEHSAIFQCLVPGRHEKGLTSPVVTGRSEVGHLVLTASGGPFRGKKRADLRHVSAAQALNHPTWDMGPVVTINSSTLMNKGLELIEAHVLFDIDPSDIKAVVHPQSIVHSMVTFKDGATIAQASPPDMRLPIALSLSWPQRLEHVQQSVKWDEGASWTFEPVDNETFPALNLARAAVSASPTHPSVMNASNEVCVDAFIHGDLPYLDIVDTVAKVTEAHEGVAEPDLDDILNAEAWARAKTKELIGGRV</sequence>
<dbReference type="Gene3D" id="1.10.1740.10">
    <property type="match status" value="1"/>
</dbReference>
<dbReference type="PANTHER" id="PTHR30525:SF0">
    <property type="entry name" value="1-DEOXY-D-XYLULOSE 5-PHOSPHATE REDUCTOISOMERASE, CHLOROPLASTIC"/>
    <property type="match status" value="1"/>
</dbReference>
<dbReference type="PANTHER" id="PTHR30525">
    <property type="entry name" value="1-DEOXY-D-XYLULOSE 5-PHOSPHATE REDUCTOISOMERASE"/>
    <property type="match status" value="1"/>
</dbReference>
<evidence type="ECO:0000313" key="14">
    <source>
        <dbReference type="Proteomes" id="UP000014387"/>
    </source>
</evidence>
<dbReference type="OrthoDB" id="9806546at2"/>
<dbReference type="InterPro" id="IPR036291">
    <property type="entry name" value="NAD(P)-bd_dom_sf"/>
</dbReference>
<comment type="caution">
    <text evidence="13">The sequence shown here is derived from an EMBL/GenBank/DDBJ whole genome shotgun (WGS) entry which is preliminary data.</text>
</comment>
<evidence type="ECO:0000256" key="5">
    <source>
        <dbReference type="ARBA" id="ARBA00023002"/>
    </source>
</evidence>
<dbReference type="Pfam" id="PF08436">
    <property type="entry name" value="DXP_redisom_C"/>
    <property type="match status" value="1"/>
</dbReference>
<dbReference type="Proteomes" id="UP000014387">
    <property type="component" value="Unassembled WGS sequence"/>
</dbReference>
<feature type="binding site" evidence="9">
    <location>
        <position position="231"/>
    </location>
    <ligand>
        <name>1-deoxy-D-xylulose 5-phosphate</name>
        <dbReference type="ChEBI" id="CHEBI:57792"/>
    </ligand>
</feature>
<feature type="binding site" evidence="9">
    <location>
        <position position="225"/>
    </location>
    <ligand>
        <name>1-deoxy-D-xylulose 5-phosphate</name>
        <dbReference type="ChEBI" id="CHEBI:57792"/>
    </ligand>
</feature>
<feature type="binding site" evidence="9">
    <location>
        <position position="153"/>
    </location>
    <ligand>
        <name>Mn(2+)</name>
        <dbReference type="ChEBI" id="CHEBI:29035"/>
    </ligand>
</feature>
<keyword evidence="5 9" id="KW-0560">Oxidoreductase</keyword>
<comment type="caution">
    <text evidence="9">Lacks conserved residue(s) required for the propagation of feature annotation.</text>
</comment>
<feature type="binding site" evidence="9">
    <location>
        <position position="230"/>
    </location>
    <ligand>
        <name>1-deoxy-D-xylulose 5-phosphate</name>
        <dbReference type="ChEBI" id="CHEBI:57792"/>
    </ligand>
</feature>
<dbReference type="Pfam" id="PF13288">
    <property type="entry name" value="DXPR_C"/>
    <property type="match status" value="1"/>
</dbReference>
<comment type="similarity">
    <text evidence="2 9">Belongs to the DXR family.</text>
</comment>
<keyword evidence="14" id="KW-1185">Reference proteome</keyword>
<feature type="binding site" evidence="9">
    <location>
        <position position="128"/>
    </location>
    <ligand>
        <name>NADPH</name>
        <dbReference type="ChEBI" id="CHEBI:57783"/>
    </ligand>
</feature>
<feature type="binding site" evidence="9">
    <location>
        <position position="126"/>
    </location>
    <ligand>
        <name>NADPH</name>
        <dbReference type="ChEBI" id="CHEBI:57783"/>
    </ligand>
</feature>
<evidence type="ECO:0000256" key="4">
    <source>
        <dbReference type="ARBA" id="ARBA00022857"/>
    </source>
</evidence>
<dbReference type="RefSeq" id="WP_016445007.1">
    <property type="nucleotide sequence ID" value="NZ_KE150268.1"/>
</dbReference>
<comment type="pathway">
    <text evidence="1 9">Isoprenoid biosynthesis; isopentenyl diphosphate biosynthesis via DXP pathway; isopentenyl diphosphate from 1-deoxy-D-xylulose 5-phosphate: step 1/6.</text>
</comment>
<evidence type="ECO:0000259" key="10">
    <source>
        <dbReference type="Pfam" id="PF02670"/>
    </source>
</evidence>
<dbReference type="InterPro" id="IPR036169">
    <property type="entry name" value="DXPR_C_sf"/>
</dbReference>
<accession>A0A9W5VVM1</accession>
<dbReference type="EC" id="1.1.1.267" evidence="9"/>
<dbReference type="AlphaFoldDB" id="A0A9W5VVM1"/>
<feature type="binding site" evidence="9">
    <location>
        <position position="37"/>
    </location>
    <ligand>
        <name>NADPH</name>
        <dbReference type="ChEBI" id="CHEBI:57783"/>
    </ligand>
</feature>
<feature type="binding site" evidence="9">
    <location>
        <position position="40"/>
    </location>
    <ligand>
        <name>NADPH</name>
        <dbReference type="ChEBI" id="CHEBI:57783"/>
    </ligand>
</feature>
<feature type="binding site" evidence="9">
    <location>
        <position position="151"/>
    </location>
    <ligand>
        <name>Mn(2+)</name>
        <dbReference type="ChEBI" id="CHEBI:29035"/>
    </ligand>
</feature>
<dbReference type="InterPro" id="IPR003821">
    <property type="entry name" value="DXP_reductoisomerase"/>
</dbReference>
<dbReference type="InterPro" id="IPR013512">
    <property type="entry name" value="DXP_reductoisomerase_N"/>
</dbReference>
<keyword evidence="9" id="KW-0460">Magnesium</keyword>
<feature type="binding site" evidence="9">
    <location>
        <position position="14"/>
    </location>
    <ligand>
        <name>NADPH</name>
        <dbReference type="ChEBI" id="CHEBI:57783"/>
    </ligand>
</feature>
<dbReference type="SUPFAM" id="SSF69055">
    <property type="entry name" value="1-deoxy-D-xylulose-5-phosphate reductoisomerase, C-terminal domain"/>
    <property type="match status" value="1"/>
</dbReference>
<feature type="binding site" evidence="9">
    <location>
        <position position="212"/>
    </location>
    <ligand>
        <name>1-deoxy-D-xylulose 5-phosphate</name>
        <dbReference type="ChEBI" id="CHEBI:57792"/>
    </ligand>
</feature>
<keyword evidence="4 9" id="KW-0521">NADP</keyword>
<feature type="binding site" evidence="9">
    <location>
        <position position="234"/>
    </location>
    <ligand>
        <name>Mn(2+)</name>
        <dbReference type="ChEBI" id="CHEBI:29035"/>
    </ligand>
</feature>
<proteinExistence type="inferred from homology"/>
<feature type="domain" description="1-deoxy-D-xylulose 5-phosphate reductoisomerase N-terminal" evidence="10">
    <location>
        <begin position="5"/>
        <end position="133"/>
    </location>
</feature>
<comment type="function">
    <text evidence="9">Catalyzes the NADPH-dependent rearrangement and reduction of 1-deoxy-D-xylulose-5-phosphate (DXP) to 2-C-methyl-D-erythritol 4-phosphate (MEP).</text>
</comment>
<evidence type="ECO:0000256" key="9">
    <source>
        <dbReference type="HAMAP-Rule" id="MF_00183"/>
    </source>
</evidence>
<dbReference type="PIRSF" id="PIRSF006205">
    <property type="entry name" value="Dxp_reductismrs"/>
    <property type="match status" value="1"/>
</dbReference>
<feature type="binding site" evidence="9">
    <location>
        <position position="153"/>
    </location>
    <ligand>
        <name>1-deoxy-D-xylulose 5-phosphate</name>
        <dbReference type="ChEBI" id="CHEBI:57792"/>
    </ligand>
</feature>
<comment type="cofactor">
    <cofactor evidence="9">
        <name>Mg(2+)</name>
        <dbReference type="ChEBI" id="CHEBI:18420"/>
    </cofactor>
    <cofactor evidence="9">
        <name>Mn(2+)</name>
        <dbReference type="ChEBI" id="CHEBI:29035"/>
    </cofactor>
</comment>
<evidence type="ECO:0000259" key="12">
    <source>
        <dbReference type="Pfam" id="PF13288"/>
    </source>
</evidence>
<name>A0A9W5VVM1_9ACTO</name>
<evidence type="ECO:0000256" key="2">
    <source>
        <dbReference type="ARBA" id="ARBA00006825"/>
    </source>
</evidence>
<evidence type="ECO:0000313" key="13">
    <source>
        <dbReference type="EMBL" id="EPD29374.1"/>
    </source>
</evidence>
<evidence type="ECO:0000256" key="7">
    <source>
        <dbReference type="ARBA" id="ARBA00023229"/>
    </source>
</evidence>
<feature type="binding site" evidence="9">
    <location>
        <position position="152"/>
    </location>
    <ligand>
        <name>1-deoxy-D-xylulose 5-phosphate</name>
        <dbReference type="ChEBI" id="CHEBI:57792"/>
    </ligand>
</feature>
<dbReference type="GO" id="GO:0030145">
    <property type="term" value="F:manganese ion binding"/>
    <property type="evidence" value="ECO:0007669"/>
    <property type="project" value="TreeGrafter"/>
</dbReference>
<comment type="catalytic activity">
    <reaction evidence="8">
        <text>2-C-methyl-D-erythritol 4-phosphate + NADP(+) = 1-deoxy-D-xylulose 5-phosphate + NADPH + H(+)</text>
        <dbReference type="Rhea" id="RHEA:13717"/>
        <dbReference type="ChEBI" id="CHEBI:15378"/>
        <dbReference type="ChEBI" id="CHEBI:57783"/>
        <dbReference type="ChEBI" id="CHEBI:57792"/>
        <dbReference type="ChEBI" id="CHEBI:58262"/>
        <dbReference type="ChEBI" id="CHEBI:58349"/>
        <dbReference type="EC" id="1.1.1.267"/>
    </reaction>
    <physiologicalReaction direction="right-to-left" evidence="8">
        <dbReference type="Rhea" id="RHEA:13719"/>
    </physiologicalReaction>
</comment>
<dbReference type="FunFam" id="3.40.50.720:FF:000045">
    <property type="entry name" value="1-deoxy-D-xylulose 5-phosphate reductoisomerase"/>
    <property type="match status" value="1"/>
</dbReference>
<reference evidence="13 14" key="1">
    <citation type="submission" date="2013-05" db="EMBL/GenBank/DDBJ databases">
        <title>The Genome Sequence of Actinomyces europaeus ACS-120-V-COL10B.</title>
        <authorList>
            <consortium name="The Broad Institute Genomics Platform"/>
            <person name="Earl A."/>
            <person name="Ward D."/>
            <person name="Feldgarden M."/>
            <person name="Gevers D."/>
            <person name="Saerens B."/>
            <person name="Vaneechoutte M."/>
            <person name="Walker B."/>
            <person name="Young S."/>
            <person name="Zeng Q."/>
            <person name="Gargeya S."/>
            <person name="Fitzgerald M."/>
            <person name="Haas B."/>
            <person name="Abouelleil A."/>
            <person name="Allen A.W."/>
            <person name="Alvarado L."/>
            <person name="Arachchi H.M."/>
            <person name="Berlin A.M."/>
            <person name="Chapman S.B."/>
            <person name="Gainer-Dewar J."/>
            <person name="Goldberg J."/>
            <person name="Griggs A."/>
            <person name="Gujja S."/>
            <person name="Hansen M."/>
            <person name="Howarth C."/>
            <person name="Imamovic A."/>
            <person name="Ireland A."/>
            <person name="Larimer J."/>
            <person name="McCowan C."/>
            <person name="Murphy C."/>
            <person name="Pearson M."/>
            <person name="Poon T.W."/>
            <person name="Priest M."/>
            <person name="Roberts A."/>
            <person name="Saif S."/>
            <person name="Shea T."/>
            <person name="Sisk P."/>
            <person name="Sykes S."/>
            <person name="Wortman J."/>
            <person name="Nusbaum C."/>
            <person name="Birren B."/>
        </authorList>
    </citation>
    <scope>NUCLEOTIDE SEQUENCE [LARGE SCALE GENOMIC DNA]</scope>
    <source>
        <strain evidence="13 14">ACS-120-V-Col10b</strain>
    </source>
</reference>
<gene>
    <name evidence="9" type="primary">dxr</name>
    <name evidence="13" type="ORF">HMPREF9238_01690</name>
</gene>
<dbReference type="Pfam" id="PF02670">
    <property type="entry name" value="DXP_reductoisom"/>
    <property type="match status" value="1"/>
</dbReference>
<organism evidence="13 14">
    <name type="scientific">Gleimia europaea ACS-120-V-Col10b</name>
    <dbReference type="NCBI Taxonomy" id="883069"/>
    <lineage>
        <taxon>Bacteria</taxon>
        <taxon>Bacillati</taxon>
        <taxon>Actinomycetota</taxon>
        <taxon>Actinomycetes</taxon>
        <taxon>Actinomycetales</taxon>
        <taxon>Actinomycetaceae</taxon>
        <taxon>Gleimia</taxon>
    </lineage>
</organism>
<dbReference type="GO" id="GO:0030604">
    <property type="term" value="F:1-deoxy-D-xylulose-5-phosphate reductoisomerase activity"/>
    <property type="evidence" value="ECO:0007669"/>
    <property type="project" value="UniProtKB-UniRule"/>
</dbReference>
<dbReference type="HAMAP" id="MF_00183">
    <property type="entry name" value="DXP_reductoisom"/>
    <property type="match status" value="1"/>
</dbReference>